<organism evidence="1 2">
    <name type="scientific">Fusarium fujikuroi</name>
    <name type="common">Bakanae and foot rot disease fungus</name>
    <name type="synonym">Gibberella fujikuroi</name>
    <dbReference type="NCBI Taxonomy" id="5127"/>
    <lineage>
        <taxon>Eukaryota</taxon>
        <taxon>Fungi</taxon>
        <taxon>Dikarya</taxon>
        <taxon>Ascomycota</taxon>
        <taxon>Pezizomycotina</taxon>
        <taxon>Sordariomycetes</taxon>
        <taxon>Hypocreomycetidae</taxon>
        <taxon>Hypocreales</taxon>
        <taxon>Nectriaceae</taxon>
        <taxon>Fusarium</taxon>
        <taxon>Fusarium fujikuroi species complex</taxon>
    </lineage>
</organism>
<evidence type="ECO:0000313" key="2">
    <source>
        <dbReference type="Proteomes" id="UP000760494"/>
    </source>
</evidence>
<reference evidence="1" key="1">
    <citation type="submission" date="2019-05" db="EMBL/GenBank/DDBJ databases">
        <authorList>
            <person name="Piombo E."/>
        </authorList>
    </citation>
    <scope>NUCLEOTIDE SEQUENCE</scope>
    <source>
        <strain evidence="1">C2S</strain>
    </source>
</reference>
<dbReference type="AlphaFoldDB" id="A0A2H3SCJ0"/>
<dbReference type="OrthoDB" id="160645at2759"/>
<dbReference type="EMBL" id="CABFJX010000390">
    <property type="protein sequence ID" value="VTT78014.1"/>
    <property type="molecule type" value="Genomic_DNA"/>
</dbReference>
<proteinExistence type="predicted"/>
<accession>A0A2H3SCJ0</accession>
<evidence type="ECO:0000313" key="1">
    <source>
        <dbReference type="EMBL" id="VTT78014.1"/>
    </source>
</evidence>
<comment type="caution">
    <text evidence="1">The sequence shown here is derived from an EMBL/GenBank/DDBJ whole genome shotgun (WGS) entry which is preliminary data.</text>
</comment>
<name>A0A2H3SCJ0_FUSFU</name>
<sequence length="115" mass="12691">MYRYKIDFGTADTGRIQKRALVLGRDTQKTFEISLTKAFGRNTISSPVEDPVSGSRAAEFGVNRIGCGIFGSLVFIGHIESYAWNDVTQLDISLVPNAVHTALNLELLFFGRHGK</sequence>
<gene>
    <name evidence="1" type="ORF">C2S_10824</name>
</gene>
<protein>
    <submittedName>
        <fullName evidence="1">Uncharacterized protein</fullName>
    </submittedName>
</protein>
<dbReference type="Proteomes" id="UP000760494">
    <property type="component" value="Unassembled WGS sequence"/>
</dbReference>